<dbReference type="RefSeq" id="WP_132142983.1">
    <property type="nucleotide sequence ID" value="NZ_SLWR01000001.1"/>
</dbReference>
<dbReference type="InterPro" id="IPR014747">
    <property type="entry name" value="Bac_photo_RC_H_C"/>
</dbReference>
<dbReference type="Pfam" id="PF05239">
    <property type="entry name" value="PRC"/>
    <property type="match status" value="1"/>
</dbReference>
<evidence type="ECO:0000259" key="2">
    <source>
        <dbReference type="Pfam" id="PF05239"/>
    </source>
</evidence>
<dbReference type="PANTHER" id="PTHR36505:SF1">
    <property type="entry name" value="BLR1072 PROTEIN"/>
    <property type="match status" value="1"/>
</dbReference>
<evidence type="ECO:0000313" key="3">
    <source>
        <dbReference type="EMBL" id="TCO51256.1"/>
    </source>
</evidence>
<feature type="domain" description="PRC-barrel" evidence="2">
    <location>
        <begin position="23"/>
        <end position="88"/>
    </location>
</feature>
<dbReference type="GO" id="GO:0030077">
    <property type="term" value="C:plasma membrane light-harvesting complex"/>
    <property type="evidence" value="ECO:0007669"/>
    <property type="project" value="InterPro"/>
</dbReference>
<dbReference type="SUPFAM" id="SSF50346">
    <property type="entry name" value="PRC-barrel domain"/>
    <property type="match status" value="1"/>
</dbReference>
<evidence type="ECO:0000313" key="4">
    <source>
        <dbReference type="Proteomes" id="UP000295573"/>
    </source>
</evidence>
<reference evidence="3 4" key="1">
    <citation type="journal article" date="2015" name="Stand. Genomic Sci.">
        <title>Genomic Encyclopedia of Bacterial and Archaeal Type Strains, Phase III: the genomes of soil and plant-associated and newly described type strains.</title>
        <authorList>
            <person name="Whitman W.B."/>
            <person name="Woyke T."/>
            <person name="Klenk H.P."/>
            <person name="Zhou Y."/>
            <person name="Lilburn T.G."/>
            <person name="Beck B.J."/>
            <person name="De Vos P."/>
            <person name="Vandamme P."/>
            <person name="Eisen J.A."/>
            <person name="Garrity G."/>
            <person name="Hugenholtz P."/>
            <person name="Kyrpides N.C."/>
        </authorList>
    </citation>
    <scope>NUCLEOTIDE SEQUENCE [LARGE SCALE GENOMIC DNA]</scope>
    <source>
        <strain evidence="3 4">VKM Ac-2541</strain>
    </source>
</reference>
<name>A0A4R2J2V4_9ACTN</name>
<dbReference type="GO" id="GO:0019684">
    <property type="term" value="P:photosynthesis, light reaction"/>
    <property type="evidence" value="ECO:0007669"/>
    <property type="project" value="InterPro"/>
</dbReference>
<dbReference type="OrthoDB" id="4738165at2"/>
<accession>A0A4R2J2V4</accession>
<dbReference type="AlphaFoldDB" id="A0A4R2J2V4"/>
<dbReference type="PANTHER" id="PTHR36505">
    <property type="entry name" value="BLR1072 PROTEIN"/>
    <property type="match status" value="1"/>
</dbReference>
<sequence length="137" mass="15511">MNDAAHTLVRMTDTDLTPADPDDDVRGRKVVDRNGDEVGDVEGLIIDQEERRVRFLEVGSGGFLGLGEKKQLVPVDAIIKVDDDVVQISQERTHVAGGPVYDPEMVVEKRYYEDLYGYYDYPPFWGPGYTYPGPFRR</sequence>
<protein>
    <submittedName>
        <fullName evidence="3">Sporulation protein YlmC with PRC-barrel domain</fullName>
    </submittedName>
</protein>
<evidence type="ECO:0000256" key="1">
    <source>
        <dbReference type="SAM" id="MobiDB-lite"/>
    </source>
</evidence>
<comment type="caution">
    <text evidence="3">The sequence shown here is derived from an EMBL/GenBank/DDBJ whole genome shotgun (WGS) entry which is preliminary data.</text>
</comment>
<dbReference type="InterPro" id="IPR027275">
    <property type="entry name" value="PRC-brl_dom"/>
</dbReference>
<proteinExistence type="predicted"/>
<gene>
    <name evidence="3" type="ORF">EV646_101239</name>
</gene>
<organism evidence="3 4">
    <name type="scientific">Kribbella antiqua</name>
    <dbReference type="NCBI Taxonomy" id="2512217"/>
    <lineage>
        <taxon>Bacteria</taxon>
        <taxon>Bacillati</taxon>
        <taxon>Actinomycetota</taxon>
        <taxon>Actinomycetes</taxon>
        <taxon>Propionibacteriales</taxon>
        <taxon>Kribbellaceae</taxon>
        <taxon>Kribbella</taxon>
    </lineage>
</organism>
<dbReference type="InterPro" id="IPR011033">
    <property type="entry name" value="PRC_barrel-like_sf"/>
</dbReference>
<dbReference type="EMBL" id="SLWR01000001">
    <property type="protein sequence ID" value="TCO51256.1"/>
    <property type="molecule type" value="Genomic_DNA"/>
</dbReference>
<dbReference type="Gene3D" id="3.90.50.10">
    <property type="entry name" value="Photosynthetic Reaction Center, subunit H, domain 2"/>
    <property type="match status" value="1"/>
</dbReference>
<keyword evidence="4" id="KW-1185">Reference proteome</keyword>
<feature type="region of interest" description="Disordered" evidence="1">
    <location>
        <begin position="1"/>
        <end position="23"/>
    </location>
</feature>
<dbReference type="Proteomes" id="UP000295573">
    <property type="component" value="Unassembled WGS sequence"/>
</dbReference>